<keyword evidence="2" id="KW-1133">Transmembrane helix</keyword>
<comment type="caution">
    <text evidence="3">The sequence shown here is derived from an EMBL/GenBank/DDBJ whole genome shotgun (WGS) entry which is preliminary data.</text>
</comment>
<reference evidence="3 4" key="1">
    <citation type="submission" date="2020-04" db="EMBL/GenBank/DDBJ databases">
        <title>MicrobeNet Type strains.</title>
        <authorList>
            <person name="Nicholson A.C."/>
        </authorList>
    </citation>
    <scope>NUCLEOTIDE SEQUENCE [LARGE SCALE GENOMIC DNA]</scope>
    <source>
        <strain evidence="3 4">DSM 44956</strain>
    </source>
</reference>
<proteinExistence type="predicted"/>
<feature type="transmembrane region" description="Helical" evidence="2">
    <location>
        <begin position="150"/>
        <end position="175"/>
    </location>
</feature>
<keyword evidence="4" id="KW-1185">Reference proteome</keyword>
<protein>
    <submittedName>
        <fullName evidence="3">DUF2975 domain-containing protein</fullName>
    </submittedName>
</protein>
<feature type="region of interest" description="Disordered" evidence="1">
    <location>
        <begin position="183"/>
        <end position="235"/>
    </location>
</feature>
<evidence type="ECO:0000256" key="1">
    <source>
        <dbReference type="SAM" id="MobiDB-lite"/>
    </source>
</evidence>
<feature type="transmembrane region" description="Helical" evidence="2">
    <location>
        <begin position="123"/>
        <end position="144"/>
    </location>
</feature>
<dbReference type="Proteomes" id="UP000540698">
    <property type="component" value="Unassembled WGS sequence"/>
</dbReference>
<dbReference type="AlphaFoldDB" id="A0A7X6L8U8"/>
<evidence type="ECO:0000313" key="3">
    <source>
        <dbReference type="EMBL" id="NKY30003.1"/>
    </source>
</evidence>
<keyword evidence="2" id="KW-0472">Membrane</keyword>
<name>A0A7X6L8U8_9NOCA</name>
<keyword evidence="2" id="KW-0812">Transmembrane</keyword>
<gene>
    <name evidence="3" type="ORF">HGB38_27890</name>
</gene>
<accession>A0A7X6L8U8</accession>
<dbReference type="EMBL" id="JAAXOS010000015">
    <property type="protein sequence ID" value="NKY30003.1"/>
    <property type="molecule type" value="Genomic_DNA"/>
</dbReference>
<dbReference type="RefSeq" id="WP_062970853.1">
    <property type="nucleotide sequence ID" value="NZ_JAAXOS010000015.1"/>
</dbReference>
<evidence type="ECO:0000256" key="2">
    <source>
        <dbReference type="SAM" id="Phobius"/>
    </source>
</evidence>
<sequence length="235" mass="25300">MDGTEVTVAILAGPITAGLVAAIGISEQRRAARDLEARRNKLVSSAHDQLAAVQIWESIKGANGSDSPEFSKKAESIISTALESLLQAQSMHQPQMVRERNKVGDMWLIGSIESTGGRVLRNLYYIAFAWTISLFALGVLAAGMPPYEDVLGILLSFLVIIVATGLVPALVLRWAALSYDRHRKPASSNRSGERGGQPRTPMQPPPSVHQRPPSGPAGWYPPPMPNPGGVRHGNR</sequence>
<organism evidence="3 4">
    <name type="scientific">Nocardia gamkensis</name>
    <dbReference type="NCBI Taxonomy" id="352869"/>
    <lineage>
        <taxon>Bacteria</taxon>
        <taxon>Bacillati</taxon>
        <taxon>Actinomycetota</taxon>
        <taxon>Actinomycetes</taxon>
        <taxon>Mycobacteriales</taxon>
        <taxon>Nocardiaceae</taxon>
        <taxon>Nocardia</taxon>
    </lineage>
</organism>
<feature type="transmembrane region" description="Helical" evidence="2">
    <location>
        <begin position="6"/>
        <end position="25"/>
    </location>
</feature>
<evidence type="ECO:0000313" key="4">
    <source>
        <dbReference type="Proteomes" id="UP000540698"/>
    </source>
</evidence>
<feature type="compositionally biased region" description="Pro residues" evidence="1">
    <location>
        <begin position="201"/>
        <end position="226"/>
    </location>
</feature>